<evidence type="ECO:0000256" key="3">
    <source>
        <dbReference type="ARBA" id="ARBA00023002"/>
    </source>
</evidence>
<evidence type="ECO:0000256" key="4">
    <source>
        <dbReference type="ARBA" id="ARBA00023004"/>
    </source>
</evidence>
<proteinExistence type="inferred from homology"/>
<keyword evidence="8" id="KW-0032">Aminotransferase</keyword>
<keyword evidence="3" id="KW-0560">Oxidoreductase</keyword>
<evidence type="ECO:0000256" key="5">
    <source>
        <dbReference type="ARBA" id="ARBA00035013"/>
    </source>
</evidence>
<keyword evidence="9" id="KW-1185">Reference proteome</keyword>
<dbReference type="AlphaFoldDB" id="A0A150WHL2"/>
<accession>A0A150WHL2</accession>
<evidence type="ECO:0000256" key="6">
    <source>
        <dbReference type="ARBA" id="ARBA00035023"/>
    </source>
</evidence>
<name>A0A150WHL2_BDEBC</name>
<dbReference type="Pfam" id="PF07063">
    <property type="entry name" value="HGLS"/>
    <property type="match status" value="2"/>
</dbReference>
<evidence type="ECO:0000256" key="1">
    <source>
        <dbReference type="ARBA" id="ARBA00001954"/>
    </source>
</evidence>
<dbReference type="EMBL" id="LUKE01000004">
    <property type="protein sequence ID" value="KYG63110.1"/>
    <property type="molecule type" value="Genomic_DNA"/>
</dbReference>
<evidence type="ECO:0000313" key="8">
    <source>
        <dbReference type="EMBL" id="KYG63110.1"/>
    </source>
</evidence>
<dbReference type="GO" id="GO:0051213">
    <property type="term" value="F:dioxygenase activity"/>
    <property type="evidence" value="ECO:0007669"/>
    <property type="project" value="UniProtKB-KW"/>
</dbReference>
<sequence length="267" mass="30788">MISLDTLLEKMWVDYCELNPAAKRIHDLFVGRGDEVINDHIALRTFNHPRLGIESLAQHFKKYGYVEKGDYTFVEKKLYAKHYEHPNENHPKIFISELELEKVSPFIRNTVNGLVDQVTDTMIKDDMFPMMGRPWKMTYQLYADLAKESEYASWVAAYGFRPNHFTVNINRLKSFEQIEDLNKFIKTSGFTLNSSGGEVKGTTADYLEQSSTMASEIPVKFDDGSTHNLPGCYYEFAKRYPLQNGKLYQGFVAKSADKIFESTNKVK</sequence>
<dbReference type="Proteomes" id="UP000075320">
    <property type="component" value="Unassembled WGS sequence"/>
</dbReference>
<reference evidence="8 9" key="1">
    <citation type="submission" date="2016-03" db="EMBL/GenBank/DDBJ databases">
        <authorList>
            <person name="Ploux O."/>
        </authorList>
    </citation>
    <scope>NUCLEOTIDE SEQUENCE [LARGE SCALE GENOMIC DNA]</scope>
    <source>
        <strain evidence="8 9">R0</strain>
    </source>
</reference>
<dbReference type="PANTHER" id="PTHR31136">
    <property type="entry name" value="DUF1338 DOMAIN-CONTAINING PROTEIN"/>
    <property type="match status" value="1"/>
</dbReference>
<keyword evidence="4" id="KW-0408">Iron</keyword>
<gene>
    <name evidence="8" type="ORF">AZI86_15450</name>
</gene>
<evidence type="ECO:0000256" key="2">
    <source>
        <dbReference type="ARBA" id="ARBA00022964"/>
    </source>
</evidence>
<dbReference type="RefSeq" id="WP_061836185.1">
    <property type="nucleotide sequence ID" value="NZ_LUKE01000004.1"/>
</dbReference>
<dbReference type="GO" id="GO:0008483">
    <property type="term" value="F:transaminase activity"/>
    <property type="evidence" value="ECO:0007669"/>
    <property type="project" value="UniProtKB-KW"/>
</dbReference>
<organism evidence="8 9">
    <name type="scientific">Bdellovibrio bacteriovorus</name>
    <dbReference type="NCBI Taxonomy" id="959"/>
    <lineage>
        <taxon>Bacteria</taxon>
        <taxon>Pseudomonadati</taxon>
        <taxon>Bdellovibrionota</taxon>
        <taxon>Bdellovibrionia</taxon>
        <taxon>Bdellovibrionales</taxon>
        <taxon>Pseudobdellovibrionaceae</taxon>
        <taxon>Bdellovibrio</taxon>
    </lineage>
</organism>
<comment type="cofactor">
    <cofactor evidence="1">
        <name>Fe(2+)</name>
        <dbReference type="ChEBI" id="CHEBI:29033"/>
    </cofactor>
</comment>
<evidence type="ECO:0000313" key="9">
    <source>
        <dbReference type="Proteomes" id="UP000075320"/>
    </source>
</evidence>
<keyword evidence="8" id="KW-0808">Transferase</keyword>
<dbReference type="Gene3D" id="3.10.180.50">
    <property type="match status" value="1"/>
</dbReference>
<keyword evidence="2" id="KW-0223">Dioxygenase</keyword>
<comment type="similarity">
    <text evidence="5">Belongs to the 2-oxoadipate dioxygenase/decarboxylase family.</text>
</comment>
<dbReference type="SMART" id="SM01150">
    <property type="entry name" value="DUF1338"/>
    <property type="match status" value="1"/>
</dbReference>
<dbReference type="PANTHER" id="PTHR31136:SF5">
    <property type="entry name" value="2-OXOADIPATE DIOXYGENASE_DECARBOXYLASE, CHLOROPLASTIC"/>
    <property type="match status" value="1"/>
</dbReference>
<dbReference type="EC" id="1.13.11.93" evidence="6"/>
<evidence type="ECO:0000256" key="7">
    <source>
        <dbReference type="ARBA" id="ARBA00035045"/>
    </source>
</evidence>
<dbReference type="CDD" id="cd16350">
    <property type="entry name" value="VOC_like"/>
    <property type="match status" value="1"/>
</dbReference>
<protein>
    <recommendedName>
        <fullName evidence="6">2-oxoadipate dioxygenase/decarboxylase</fullName>
        <ecNumber evidence="6">1.13.11.93</ecNumber>
    </recommendedName>
    <alternativeName>
        <fullName evidence="7">2-hydroxyglutarate synthase</fullName>
    </alternativeName>
</protein>
<dbReference type="InterPro" id="IPR009770">
    <property type="entry name" value="HGLS"/>
</dbReference>
<comment type="caution">
    <text evidence="8">The sequence shown here is derived from an EMBL/GenBank/DDBJ whole genome shotgun (WGS) entry which is preliminary data.</text>
</comment>
<dbReference type="OrthoDB" id="5289939at2"/>